<reference evidence="1" key="1">
    <citation type="submission" date="2021-11" db="EMBL/GenBank/DDBJ databases">
        <title>Australian commercial rhizobial inoculants.</title>
        <authorList>
            <person name="Kohlmeier M.G."/>
            <person name="O'Hara G.W."/>
            <person name="Colombi E."/>
            <person name="Ramsay J.P."/>
            <person name="Terpolilli J."/>
        </authorList>
    </citation>
    <scope>NUCLEOTIDE SEQUENCE</scope>
    <source>
        <strain evidence="1">CC829</strain>
    </source>
</reference>
<organism evidence="1 2">
    <name type="scientific">Bradyrhizobium barranii</name>
    <dbReference type="NCBI Taxonomy" id="2992140"/>
    <lineage>
        <taxon>Bacteria</taxon>
        <taxon>Pseudomonadati</taxon>
        <taxon>Pseudomonadota</taxon>
        <taxon>Alphaproteobacteria</taxon>
        <taxon>Hyphomicrobiales</taxon>
        <taxon>Nitrobacteraceae</taxon>
        <taxon>Bradyrhizobium</taxon>
    </lineage>
</organism>
<protein>
    <submittedName>
        <fullName evidence="1">Uncharacterized protein</fullName>
    </submittedName>
</protein>
<sequence length="84" mass="9265">MKILSVRPGPPGSTTLARFDLELNDHLRLYNLALRQRPGDRSWTVAPNAFSERTAAFGEQFNRAISDLALAKLLELPADASTNV</sequence>
<evidence type="ECO:0000313" key="1">
    <source>
        <dbReference type="EMBL" id="UFW83542.1"/>
    </source>
</evidence>
<gene>
    <name evidence="1" type="ORF">BjapCC829_26685</name>
</gene>
<accession>A0ABY3QCB8</accession>
<dbReference type="RefSeq" id="WP_063982867.1">
    <property type="nucleotide sequence ID" value="NZ_CP088100.1"/>
</dbReference>
<keyword evidence="2" id="KW-1185">Reference proteome</keyword>
<proteinExistence type="predicted"/>
<dbReference type="EMBL" id="CP088100">
    <property type="protein sequence ID" value="UFW83542.1"/>
    <property type="molecule type" value="Genomic_DNA"/>
</dbReference>
<name>A0ABY3QCB8_9BRAD</name>
<evidence type="ECO:0000313" key="2">
    <source>
        <dbReference type="Proteomes" id="UP001430990"/>
    </source>
</evidence>
<dbReference type="Proteomes" id="UP001430990">
    <property type="component" value="Chromosome"/>
</dbReference>